<dbReference type="InterPro" id="IPR036388">
    <property type="entry name" value="WH-like_DNA-bd_sf"/>
</dbReference>
<dbReference type="Proteomes" id="UP000321805">
    <property type="component" value="Chromosome"/>
</dbReference>
<keyword evidence="11" id="KW-1185">Reference proteome</keyword>
<feature type="domain" description="Methylated-DNA-[protein]-cysteine S-methyltransferase DNA binding" evidence="9">
    <location>
        <begin position="110"/>
        <end position="192"/>
    </location>
</feature>
<comment type="catalytic activity">
    <reaction evidence="1">
        <text>a 4-O-methyl-thymidine in DNA + L-cysteinyl-[protein] = a thymidine in DNA + S-methyl-L-cysteinyl-[protein]</text>
        <dbReference type="Rhea" id="RHEA:53428"/>
        <dbReference type="Rhea" id="RHEA-COMP:10131"/>
        <dbReference type="Rhea" id="RHEA-COMP:10132"/>
        <dbReference type="Rhea" id="RHEA-COMP:13555"/>
        <dbReference type="Rhea" id="RHEA-COMP:13556"/>
        <dbReference type="ChEBI" id="CHEBI:29950"/>
        <dbReference type="ChEBI" id="CHEBI:82612"/>
        <dbReference type="ChEBI" id="CHEBI:137386"/>
        <dbReference type="ChEBI" id="CHEBI:137387"/>
        <dbReference type="EC" id="2.1.1.63"/>
    </reaction>
</comment>
<keyword evidence="4 10" id="KW-0489">Methyltransferase</keyword>
<protein>
    <recommendedName>
        <fullName evidence="3">methylated-DNA--[protein]-cysteine S-methyltransferase</fullName>
        <ecNumber evidence="3">2.1.1.63</ecNumber>
    </recommendedName>
</protein>
<dbReference type="KEGG" id="bsol:FSW04_16515"/>
<dbReference type="InterPro" id="IPR036631">
    <property type="entry name" value="MGMT_N_sf"/>
</dbReference>
<dbReference type="SUPFAM" id="SSF46767">
    <property type="entry name" value="Methylated DNA-protein cysteine methyltransferase, C-terminal domain"/>
    <property type="match status" value="1"/>
</dbReference>
<keyword evidence="5 10" id="KW-0808">Transferase</keyword>
<organism evidence="10 11">
    <name type="scientific">Baekduia soli</name>
    <dbReference type="NCBI Taxonomy" id="496014"/>
    <lineage>
        <taxon>Bacteria</taxon>
        <taxon>Bacillati</taxon>
        <taxon>Actinomycetota</taxon>
        <taxon>Thermoleophilia</taxon>
        <taxon>Solirubrobacterales</taxon>
        <taxon>Baekduiaceae</taxon>
        <taxon>Baekduia</taxon>
    </lineage>
</organism>
<dbReference type="Gene3D" id="3.30.160.70">
    <property type="entry name" value="Methylated DNA-protein cysteine methyltransferase domain"/>
    <property type="match status" value="1"/>
</dbReference>
<dbReference type="OrthoDB" id="9802228at2"/>
<comment type="catalytic activity">
    <reaction evidence="8">
        <text>a 6-O-methyl-2'-deoxyguanosine in DNA + L-cysteinyl-[protein] = S-methyl-L-cysteinyl-[protein] + a 2'-deoxyguanosine in DNA</text>
        <dbReference type="Rhea" id="RHEA:24000"/>
        <dbReference type="Rhea" id="RHEA-COMP:10131"/>
        <dbReference type="Rhea" id="RHEA-COMP:10132"/>
        <dbReference type="Rhea" id="RHEA-COMP:11367"/>
        <dbReference type="Rhea" id="RHEA-COMP:11368"/>
        <dbReference type="ChEBI" id="CHEBI:29950"/>
        <dbReference type="ChEBI" id="CHEBI:82612"/>
        <dbReference type="ChEBI" id="CHEBI:85445"/>
        <dbReference type="ChEBI" id="CHEBI:85448"/>
        <dbReference type="EC" id="2.1.1.63"/>
    </reaction>
</comment>
<dbReference type="GO" id="GO:0032259">
    <property type="term" value="P:methylation"/>
    <property type="evidence" value="ECO:0007669"/>
    <property type="project" value="UniProtKB-KW"/>
</dbReference>
<evidence type="ECO:0000256" key="6">
    <source>
        <dbReference type="ARBA" id="ARBA00022763"/>
    </source>
</evidence>
<name>A0A5B8U7D2_9ACTN</name>
<dbReference type="PANTHER" id="PTHR10815:SF5">
    <property type="entry name" value="METHYLATED-DNA--PROTEIN-CYSTEINE METHYLTRANSFERASE"/>
    <property type="match status" value="1"/>
</dbReference>
<dbReference type="GO" id="GO:0003908">
    <property type="term" value="F:methylated-DNA-[protein]-cysteine S-methyltransferase activity"/>
    <property type="evidence" value="ECO:0007669"/>
    <property type="project" value="UniProtKB-EC"/>
</dbReference>
<dbReference type="CDD" id="cd06445">
    <property type="entry name" value="ATase"/>
    <property type="match status" value="1"/>
</dbReference>
<evidence type="ECO:0000259" key="9">
    <source>
        <dbReference type="Pfam" id="PF01035"/>
    </source>
</evidence>
<evidence type="ECO:0000256" key="8">
    <source>
        <dbReference type="ARBA" id="ARBA00049348"/>
    </source>
</evidence>
<dbReference type="AlphaFoldDB" id="A0A5B8U7D2"/>
<accession>A0A5B8U7D2</accession>
<dbReference type="PANTHER" id="PTHR10815">
    <property type="entry name" value="METHYLATED-DNA--PROTEIN-CYSTEINE METHYLTRANSFERASE"/>
    <property type="match status" value="1"/>
</dbReference>
<dbReference type="EC" id="2.1.1.63" evidence="3"/>
<dbReference type="InterPro" id="IPR014048">
    <property type="entry name" value="MethylDNA_cys_MeTrfase_DNA-bd"/>
</dbReference>
<dbReference type="EMBL" id="CP042430">
    <property type="protein sequence ID" value="QEC49016.1"/>
    <property type="molecule type" value="Genomic_DNA"/>
</dbReference>
<dbReference type="InterPro" id="IPR036217">
    <property type="entry name" value="MethylDNA_cys_MeTrfase_DNAb"/>
</dbReference>
<proteinExistence type="inferred from homology"/>
<dbReference type="NCBIfam" id="TIGR00589">
    <property type="entry name" value="ogt"/>
    <property type="match status" value="1"/>
</dbReference>
<evidence type="ECO:0000256" key="3">
    <source>
        <dbReference type="ARBA" id="ARBA00011918"/>
    </source>
</evidence>
<dbReference type="InterPro" id="IPR001497">
    <property type="entry name" value="MethylDNA_cys_MeTrfase_AS"/>
</dbReference>
<dbReference type="Gene3D" id="1.10.10.10">
    <property type="entry name" value="Winged helix-like DNA-binding domain superfamily/Winged helix DNA-binding domain"/>
    <property type="match status" value="1"/>
</dbReference>
<evidence type="ECO:0000256" key="1">
    <source>
        <dbReference type="ARBA" id="ARBA00001286"/>
    </source>
</evidence>
<evidence type="ECO:0000256" key="5">
    <source>
        <dbReference type="ARBA" id="ARBA00022679"/>
    </source>
</evidence>
<comment type="similarity">
    <text evidence="2">Belongs to the MGMT family.</text>
</comment>
<gene>
    <name evidence="10" type="ORF">FSW04_16515</name>
</gene>
<reference evidence="10 11" key="1">
    <citation type="journal article" date="2018" name="J. Microbiol.">
        <title>Baekduia soli gen. nov., sp. nov., a novel bacterium isolated from the soil of Baekdu Mountain and proposal of a novel family name, Baekduiaceae fam. nov.</title>
        <authorList>
            <person name="An D.S."/>
            <person name="Siddiqi M.Z."/>
            <person name="Kim K.H."/>
            <person name="Yu H.S."/>
            <person name="Im W.T."/>
        </authorList>
    </citation>
    <scope>NUCLEOTIDE SEQUENCE [LARGE SCALE GENOMIC DNA]</scope>
    <source>
        <strain evidence="10 11">BR7-21</strain>
    </source>
</reference>
<evidence type="ECO:0000313" key="10">
    <source>
        <dbReference type="EMBL" id="QEC49016.1"/>
    </source>
</evidence>
<keyword evidence="6" id="KW-0227">DNA damage</keyword>
<sequence length="200" mass="20316">MVPPTAGSTAGPVGHARYRRRDVTDAGSTLFDTAIGACGIAWGPQGVTAVALPAAAPAATRAWLRRRSPEAVPGPAPEAVRAAIDAIRALLDGEPRDLREVVLDVGGLSPFDRDVYAAARDIVPGQTCTYGEIAARLGDPGAARAVGGALGRNPFPIVVPCHRVVAAGGRAGGFSAPGGRATKLAMLDIERVHAAGATLF</sequence>
<evidence type="ECO:0000256" key="7">
    <source>
        <dbReference type="ARBA" id="ARBA00023204"/>
    </source>
</evidence>
<dbReference type="GO" id="GO:0006281">
    <property type="term" value="P:DNA repair"/>
    <property type="evidence" value="ECO:0007669"/>
    <property type="project" value="UniProtKB-KW"/>
</dbReference>
<evidence type="ECO:0000256" key="4">
    <source>
        <dbReference type="ARBA" id="ARBA00022603"/>
    </source>
</evidence>
<dbReference type="PROSITE" id="PS00374">
    <property type="entry name" value="MGMT"/>
    <property type="match status" value="1"/>
</dbReference>
<dbReference type="SUPFAM" id="SSF53155">
    <property type="entry name" value="Methylated DNA-protein cysteine methyltransferase domain"/>
    <property type="match status" value="1"/>
</dbReference>
<evidence type="ECO:0000313" key="11">
    <source>
        <dbReference type="Proteomes" id="UP000321805"/>
    </source>
</evidence>
<evidence type="ECO:0000256" key="2">
    <source>
        <dbReference type="ARBA" id="ARBA00008711"/>
    </source>
</evidence>
<dbReference type="FunFam" id="1.10.10.10:FF:000214">
    <property type="entry name" value="Methylated-DNA--protein-cysteine methyltransferase"/>
    <property type="match status" value="1"/>
</dbReference>
<keyword evidence="7" id="KW-0234">DNA repair</keyword>
<dbReference type="Pfam" id="PF01035">
    <property type="entry name" value="DNA_binding_1"/>
    <property type="match status" value="1"/>
</dbReference>